<evidence type="ECO:0000256" key="4">
    <source>
        <dbReference type="ARBA" id="ARBA00022737"/>
    </source>
</evidence>
<dbReference type="PROSITE" id="PS50076">
    <property type="entry name" value="DNAJ_2"/>
    <property type="match status" value="1"/>
</dbReference>
<feature type="binding site" evidence="9">
    <location>
        <position position="167"/>
    </location>
    <ligand>
        <name>Zn(2+)</name>
        <dbReference type="ChEBI" id="CHEBI:29105"/>
        <label>1</label>
    </ligand>
</feature>
<dbReference type="InterPro" id="IPR018253">
    <property type="entry name" value="DnaJ_domain_CS"/>
</dbReference>
<keyword evidence="8 9" id="KW-0143">Chaperone</keyword>
<dbReference type="PROSITE" id="PS00636">
    <property type="entry name" value="DNAJ_1"/>
    <property type="match status" value="1"/>
</dbReference>
<dbReference type="PANTHER" id="PTHR43096:SF48">
    <property type="entry name" value="CHAPERONE PROTEIN DNAJ"/>
    <property type="match status" value="1"/>
</dbReference>
<feature type="binding site" evidence="9">
    <location>
        <position position="209"/>
    </location>
    <ligand>
        <name>Zn(2+)</name>
        <dbReference type="ChEBI" id="CHEBI:29105"/>
        <label>2</label>
    </ligand>
</feature>
<dbReference type="NCBIfam" id="TIGR02349">
    <property type="entry name" value="DnaJ_bact"/>
    <property type="match status" value="1"/>
</dbReference>
<dbReference type="InterPro" id="IPR036410">
    <property type="entry name" value="HSP_DnaJ_Cys-rich_dom_sf"/>
</dbReference>
<gene>
    <name evidence="9 13" type="primary">dnaJ</name>
    <name evidence="13" type="ORF">H359_0410</name>
</gene>
<dbReference type="EMBL" id="APJW01000001">
    <property type="protein sequence ID" value="EQM62844.1"/>
    <property type="molecule type" value="Genomic_DNA"/>
</dbReference>
<feature type="repeat" description="CXXCXGXG motif" evidence="9">
    <location>
        <begin position="206"/>
        <end position="213"/>
    </location>
</feature>
<dbReference type="InterPro" id="IPR008971">
    <property type="entry name" value="HSP40/DnaJ_pept-bd"/>
</dbReference>
<feature type="binding site" evidence="9">
    <location>
        <position position="170"/>
    </location>
    <ligand>
        <name>Zn(2+)</name>
        <dbReference type="ChEBI" id="CHEBI:29105"/>
        <label>1</label>
    </ligand>
</feature>
<keyword evidence="6 9" id="KW-0862">Zinc</keyword>
<dbReference type="Gene3D" id="1.10.287.110">
    <property type="entry name" value="DnaJ domain"/>
    <property type="match status" value="1"/>
</dbReference>
<proteinExistence type="inferred from homology"/>
<evidence type="ECO:0000256" key="2">
    <source>
        <dbReference type="ARBA" id="ARBA00022705"/>
    </source>
</evidence>
<keyword evidence="5 9" id="KW-0863">Zinc-finger</keyword>
<dbReference type="Pfam" id="PF00684">
    <property type="entry name" value="DnaJ_CXXCXGXG"/>
    <property type="match status" value="1"/>
</dbReference>
<comment type="subunit">
    <text evidence="9">Homodimer.</text>
</comment>
<evidence type="ECO:0000313" key="14">
    <source>
        <dbReference type="Proteomes" id="UP000016064"/>
    </source>
</evidence>
<dbReference type="InterPro" id="IPR001305">
    <property type="entry name" value="HSP_DnaJ_Cys-rich_dom"/>
</dbReference>
<feature type="binding site" evidence="9">
    <location>
        <position position="206"/>
    </location>
    <ligand>
        <name>Zn(2+)</name>
        <dbReference type="ChEBI" id="CHEBI:29105"/>
        <label>2</label>
    </ligand>
</feature>
<feature type="repeat" description="CXXCXGXG motif" evidence="9">
    <location>
        <begin position="167"/>
        <end position="174"/>
    </location>
</feature>
<dbReference type="CDD" id="cd10719">
    <property type="entry name" value="DnaJ_zf"/>
    <property type="match status" value="1"/>
</dbReference>
<feature type="binding site" evidence="9">
    <location>
        <position position="223"/>
    </location>
    <ligand>
        <name>Zn(2+)</name>
        <dbReference type="ChEBI" id="CHEBI:29105"/>
        <label>1</label>
    </ligand>
</feature>
<name>A0ABP2XEG6_9CHLA</name>
<feature type="zinc finger region" description="CR-type" evidence="10">
    <location>
        <begin position="154"/>
        <end position="232"/>
    </location>
</feature>
<comment type="similarity">
    <text evidence="9">Belongs to the DnaJ family.</text>
</comment>
<sequence>MDYYAVLGVSKSASPEEIKKAYRKLAVKYHPDKNPGDADAERRFKEVSEAYEVLSDAQKRQNYDRYGKDGPFAGAGGFGGAAGMGNMEDALRTFMGAFGGDFGGEFGGGGSFFEGLFGGLGEAFGVRGGDPSGARQGASKKVHITLTFEEAARGVEKELIVSGYKSCEACSGSGAANSQGIKCCDRCKGSGQVVQSRGFFSMASTCPECGGEGRVITDPCLTCRGQGRIKDKRNVHVHIPAGVDSGMRLKMEGYGDAGQNGAPAGDLYVFIDVEQHPFFERRGDDLVLDLPIGFVDAALGMKKEIPTLLKGGSCRIVVPEGIQSGTILKVKNQGFPNVHGKGRGDLLVRVSVETPQHLSEEQKEVLRTFASMEKAENFPKKRGFLDKIKSFFSDFAV</sequence>
<evidence type="ECO:0000256" key="9">
    <source>
        <dbReference type="HAMAP-Rule" id="MF_01152"/>
    </source>
</evidence>
<keyword evidence="3 9" id="KW-0479">Metal-binding</keyword>
<dbReference type="InterPro" id="IPR002939">
    <property type="entry name" value="DnaJ_C"/>
</dbReference>
<feature type="repeat" description="CXXCXGXG motif" evidence="9">
    <location>
        <begin position="220"/>
        <end position="227"/>
    </location>
</feature>
<dbReference type="SUPFAM" id="SSF49493">
    <property type="entry name" value="HSP40/DnaJ peptide-binding domain"/>
    <property type="match status" value="2"/>
</dbReference>
<keyword evidence="7 9" id="KW-0346">Stress response</keyword>
<dbReference type="Pfam" id="PF00226">
    <property type="entry name" value="DnaJ"/>
    <property type="match status" value="1"/>
</dbReference>
<evidence type="ECO:0000259" key="12">
    <source>
        <dbReference type="PROSITE" id="PS51188"/>
    </source>
</evidence>
<keyword evidence="4 9" id="KW-0677">Repeat</keyword>
<evidence type="ECO:0000256" key="7">
    <source>
        <dbReference type="ARBA" id="ARBA00023016"/>
    </source>
</evidence>
<dbReference type="CDD" id="cd10747">
    <property type="entry name" value="DnaJ_C"/>
    <property type="match status" value="1"/>
</dbReference>
<dbReference type="Proteomes" id="UP000016064">
    <property type="component" value="Unassembled WGS sequence"/>
</dbReference>
<feature type="binding site" evidence="9">
    <location>
        <position position="184"/>
    </location>
    <ligand>
        <name>Zn(2+)</name>
        <dbReference type="ChEBI" id="CHEBI:29105"/>
        <label>2</label>
    </ligand>
</feature>
<dbReference type="NCBIfam" id="NF010877">
    <property type="entry name" value="PRK14284.1"/>
    <property type="match status" value="1"/>
</dbReference>
<dbReference type="Pfam" id="PF01556">
    <property type="entry name" value="DnaJ_C"/>
    <property type="match status" value="1"/>
</dbReference>
<keyword evidence="1 9" id="KW-0963">Cytoplasm</keyword>
<accession>A0ABP2XEG6</accession>
<organism evidence="13 14">
    <name type="scientific">Chlamydia ibidis 10-1398/6</name>
    <dbReference type="NCBI Taxonomy" id="1046581"/>
    <lineage>
        <taxon>Bacteria</taxon>
        <taxon>Pseudomonadati</taxon>
        <taxon>Chlamydiota</taxon>
        <taxon>Chlamydiia</taxon>
        <taxon>Chlamydiales</taxon>
        <taxon>Chlamydiaceae</taxon>
        <taxon>Chlamydia/Chlamydophila group</taxon>
        <taxon>Chlamydia</taxon>
    </lineage>
</organism>
<dbReference type="InterPro" id="IPR036869">
    <property type="entry name" value="J_dom_sf"/>
</dbReference>
<feature type="domain" description="J" evidence="11">
    <location>
        <begin position="2"/>
        <end position="67"/>
    </location>
</feature>
<evidence type="ECO:0000313" key="13">
    <source>
        <dbReference type="EMBL" id="EQM62844.1"/>
    </source>
</evidence>
<feature type="binding site" evidence="9">
    <location>
        <position position="187"/>
    </location>
    <ligand>
        <name>Zn(2+)</name>
        <dbReference type="ChEBI" id="CHEBI:29105"/>
        <label>2</label>
    </ligand>
</feature>
<evidence type="ECO:0000256" key="5">
    <source>
        <dbReference type="ARBA" id="ARBA00022771"/>
    </source>
</evidence>
<dbReference type="NCBIfam" id="NF008035">
    <property type="entry name" value="PRK10767.1"/>
    <property type="match status" value="1"/>
</dbReference>
<comment type="cofactor">
    <cofactor evidence="9">
        <name>Zn(2+)</name>
        <dbReference type="ChEBI" id="CHEBI:29105"/>
    </cofactor>
    <text evidence="9">Binds 2 Zn(2+) ions per monomer.</text>
</comment>
<evidence type="ECO:0000256" key="10">
    <source>
        <dbReference type="PROSITE-ProRule" id="PRU00546"/>
    </source>
</evidence>
<dbReference type="PROSITE" id="PS51188">
    <property type="entry name" value="ZF_CR"/>
    <property type="match status" value="1"/>
</dbReference>
<dbReference type="SUPFAM" id="SSF46565">
    <property type="entry name" value="Chaperone J-domain"/>
    <property type="match status" value="1"/>
</dbReference>
<reference evidence="13 14" key="1">
    <citation type="submission" date="2013-07" db="EMBL/GenBank/DDBJ databases">
        <title>Isolation of a new Chlamydia species from the feral Sacred Ibis (Threskiornis aethiopicus): Chlamydia ibidis.</title>
        <authorList>
            <person name="Vorimore F."/>
            <person name="Hsia R.-C."/>
            <person name="Huot-Creasy H."/>
            <person name="Bastian S."/>
            <person name="Deruyter L."/>
            <person name="Passet A."/>
            <person name="Sachse K."/>
            <person name="Bavoil P."/>
            <person name="Myers G."/>
            <person name="Laroucau K."/>
        </authorList>
    </citation>
    <scope>NUCLEOTIDE SEQUENCE [LARGE SCALE GENOMIC DNA]</scope>
    <source>
        <strain evidence="13 14">10-1398/6</strain>
    </source>
</reference>
<dbReference type="PRINTS" id="PR00625">
    <property type="entry name" value="JDOMAIN"/>
</dbReference>
<keyword evidence="2 9" id="KW-0235">DNA replication</keyword>
<evidence type="ECO:0000256" key="1">
    <source>
        <dbReference type="ARBA" id="ARBA00022490"/>
    </source>
</evidence>
<comment type="subcellular location">
    <subcellularLocation>
        <location evidence="9">Cytoplasm</location>
    </subcellularLocation>
</comment>
<dbReference type="SMART" id="SM00271">
    <property type="entry name" value="DnaJ"/>
    <property type="match status" value="1"/>
</dbReference>
<dbReference type="CDD" id="cd06257">
    <property type="entry name" value="DnaJ"/>
    <property type="match status" value="1"/>
</dbReference>
<comment type="caution">
    <text evidence="13">The sequence shown here is derived from an EMBL/GenBank/DDBJ whole genome shotgun (WGS) entry which is preliminary data.</text>
</comment>
<dbReference type="InterPro" id="IPR012724">
    <property type="entry name" value="DnaJ"/>
</dbReference>
<dbReference type="RefSeq" id="WP_020370341.1">
    <property type="nucleotide sequence ID" value="NZ_APJW01000001.1"/>
</dbReference>
<feature type="binding site" evidence="9">
    <location>
        <position position="220"/>
    </location>
    <ligand>
        <name>Zn(2+)</name>
        <dbReference type="ChEBI" id="CHEBI:29105"/>
        <label>1</label>
    </ligand>
</feature>
<feature type="domain" description="CR-type" evidence="12">
    <location>
        <begin position="154"/>
        <end position="232"/>
    </location>
</feature>
<evidence type="ECO:0000256" key="6">
    <source>
        <dbReference type="ARBA" id="ARBA00022833"/>
    </source>
</evidence>
<dbReference type="Gene3D" id="2.10.230.10">
    <property type="entry name" value="Heat shock protein DnaJ, cysteine-rich domain"/>
    <property type="match status" value="1"/>
</dbReference>
<evidence type="ECO:0000256" key="3">
    <source>
        <dbReference type="ARBA" id="ARBA00022723"/>
    </source>
</evidence>
<protein>
    <recommendedName>
        <fullName evidence="9">Chaperone protein DnaJ</fullName>
    </recommendedName>
</protein>
<dbReference type="PANTHER" id="PTHR43096">
    <property type="entry name" value="DNAJ HOMOLOG 1, MITOCHONDRIAL-RELATED"/>
    <property type="match status" value="1"/>
</dbReference>
<feature type="repeat" description="CXXCXGXG motif" evidence="9">
    <location>
        <begin position="184"/>
        <end position="191"/>
    </location>
</feature>
<comment type="function">
    <text evidence="9">Participates actively in the response to hyperosmotic and heat shock by preventing the aggregation of stress-denatured proteins and by disaggregating proteins, also in an autonomous, DnaK-independent fashion. Unfolded proteins bind initially to DnaJ; upon interaction with the DnaJ-bound protein, DnaK hydrolyzes its bound ATP, resulting in the formation of a stable complex. GrpE releases ADP from DnaK; ATP binding to DnaK triggers the release of the substrate protein, thus completing the reaction cycle. Several rounds of ATP-dependent interactions between DnaJ, DnaK and GrpE are required for fully efficient folding. Also involved, together with DnaK and GrpE, in the DNA replication of plasmids through activation of initiation proteins.</text>
</comment>
<evidence type="ECO:0000256" key="8">
    <source>
        <dbReference type="ARBA" id="ARBA00023186"/>
    </source>
</evidence>
<dbReference type="SUPFAM" id="SSF57938">
    <property type="entry name" value="DnaJ/Hsp40 cysteine-rich domain"/>
    <property type="match status" value="1"/>
</dbReference>
<dbReference type="Gene3D" id="2.60.260.20">
    <property type="entry name" value="Urease metallochaperone UreE, N-terminal domain"/>
    <property type="match status" value="2"/>
</dbReference>
<comment type="domain">
    <text evidence="9">The J domain is necessary and sufficient to stimulate DnaK ATPase activity. Zinc center 1 plays an important role in the autonomous, DnaK-independent chaperone activity of DnaJ. Zinc center 2 is essential for interaction with DnaK and for DnaJ activity.</text>
</comment>
<dbReference type="InterPro" id="IPR001623">
    <property type="entry name" value="DnaJ_domain"/>
</dbReference>
<dbReference type="HAMAP" id="MF_01152">
    <property type="entry name" value="DnaJ"/>
    <property type="match status" value="1"/>
</dbReference>
<evidence type="ECO:0000259" key="11">
    <source>
        <dbReference type="PROSITE" id="PS50076"/>
    </source>
</evidence>
<keyword evidence="14" id="KW-1185">Reference proteome</keyword>